<feature type="transmembrane region" description="Helical" evidence="7">
    <location>
        <begin position="470"/>
        <end position="489"/>
    </location>
</feature>
<evidence type="ECO:0000256" key="5">
    <source>
        <dbReference type="ARBA" id="ARBA00023136"/>
    </source>
</evidence>
<evidence type="ECO:0000313" key="9">
    <source>
        <dbReference type="EMBL" id="SDU98236.1"/>
    </source>
</evidence>
<evidence type="ECO:0000256" key="1">
    <source>
        <dbReference type="ARBA" id="ARBA00004127"/>
    </source>
</evidence>
<dbReference type="GO" id="GO:0008137">
    <property type="term" value="F:NADH dehydrogenase (ubiquinone) activity"/>
    <property type="evidence" value="ECO:0007669"/>
    <property type="project" value="InterPro"/>
</dbReference>
<dbReference type="AlphaFoldDB" id="A0A1H2N0E0"/>
<dbReference type="GO" id="GO:0012505">
    <property type="term" value="C:endomembrane system"/>
    <property type="evidence" value="ECO:0007669"/>
    <property type="project" value="UniProtKB-SubCell"/>
</dbReference>
<keyword evidence="5 7" id="KW-0472">Membrane</keyword>
<name>A0A1H2N0E0_9ACTN</name>
<feature type="domain" description="NADH:quinone oxidoreductase/Mrp antiporter transmembrane" evidence="8">
    <location>
        <begin position="147"/>
        <end position="434"/>
    </location>
</feature>
<keyword evidence="3 6" id="KW-0812">Transmembrane</keyword>
<sequence>MNYSSGVPWLTVLALLPTVGATVVLLGSSRAAKVVALATSLVTVVLAVVLTVGLRGGGAMQLVEDAVWIRPLGAHYALGLDGIGATLVLLASIVTPVVVLATWSDYDRAPDGSLSAIAEGETARYDSKVFYALVLAVQTCALYLFLATDVFLFYVFFEVILVPMYFLIGGFGPGARRSYAAAKFLIFGLLGGFVMLASVIGLYVASADAGNPSYLLSDLSGLTLGTGQERWLFLGFIFAFAIKAPLVPLHSWLPDAAEQSSPGGATMMVGIMDKIGTFGMIRFCLGLFPEASQWATPVVMVLAVVSILYGAILAIGSKNLMRFVAYTSISHFGFIVLGIFVLTRQTLTGSTFYMLNHGLSTAALFLVAGYLVKRRGSANIDDFGGVQKVAPVAAGLLLFAGLSTLSLPGLSSFVSEFMVLAGTFGKHPVYAGAATLAIVLAALYILLMYQRTMTGPVKPAVAERVTDVSVRERVAIAPLVVLILVLGVYPKPVLSMIEESTTLLQTSVGVSDPAPVVEGTR</sequence>
<dbReference type="GO" id="GO:0048039">
    <property type="term" value="F:ubiquinone binding"/>
    <property type="evidence" value="ECO:0007669"/>
    <property type="project" value="TreeGrafter"/>
</dbReference>
<dbReference type="InterPro" id="IPR003918">
    <property type="entry name" value="NADH_UbQ_OxRdtase"/>
</dbReference>
<keyword evidence="4 7" id="KW-1133">Transmembrane helix</keyword>
<dbReference type="RefSeq" id="WP_091075772.1">
    <property type="nucleotide sequence ID" value="NZ_LT629799.1"/>
</dbReference>
<dbReference type="InterPro" id="IPR001750">
    <property type="entry name" value="ND/Mrp_TM"/>
</dbReference>
<dbReference type="PANTHER" id="PTHR43507">
    <property type="entry name" value="NADH-UBIQUINONE OXIDOREDUCTASE CHAIN 4"/>
    <property type="match status" value="1"/>
</dbReference>
<comment type="similarity">
    <text evidence="2">Belongs to the complex I subunit 4 family.</text>
</comment>
<proteinExistence type="inferred from homology"/>
<evidence type="ECO:0000256" key="7">
    <source>
        <dbReference type="SAM" id="Phobius"/>
    </source>
</evidence>
<comment type="subcellular location">
    <subcellularLocation>
        <location evidence="1">Endomembrane system</location>
        <topology evidence="1">Multi-pass membrane protein</topology>
    </subcellularLocation>
    <subcellularLocation>
        <location evidence="6">Membrane</location>
        <topology evidence="6">Multi-pass membrane protein</topology>
    </subcellularLocation>
</comment>
<feature type="transmembrane region" description="Helical" evidence="7">
    <location>
        <begin position="323"/>
        <end position="342"/>
    </location>
</feature>
<accession>A0A1H2N0E0</accession>
<reference evidence="10" key="1">
    <citation type="submission" date="2016-10" db="EMBL/GenBank/DDBJ databases">
        <authorList>
            <person name="Varghese N."/>
            <person name="Submissions S."/>
        </authorList>
    </citation>
    <scope>NUCLEOTIDE SEQUENCE [LARGE SCALE GENOMIC DNA]</scope>
    <source>
        <strain evidence="10">DSM 21743</strain>
    </source>
</reference>
<dbReference type="STRING" id="546874.SAMN04488544_2964"/>
<evidence type="ECO:0000256" key="4">
    <source>
        <dbReference type="ARBA" id="ARBA00022989"/>
    </source>
</evidence>
<evidence type="ECO:0000256" key="6">
    <source>
        <dbReference type="RuleBase" id="RU000320"/>
    </source>
</evidence>
<dbReference type="Pfam" id="PF00361">
    <property type="entry name" value="Proton_antipo_M"/>
    <property type="match status" value="1"/>
</dbReference>
<dbReference type="OrthoDB" id="9768329at2"/>
<dbReference type="GO" id="GO:0016020">
    <property type="term" value="C:membrane"/>
    <property type="evidence" value="ECO:0007669"/>
    <property type="project" value="UniProtKB-SubCell"/>
</dbReference>
<dbReference type="NCBIfam" id="NF004500">
    <property type="entry name" value="PRK05846.1-4"/>
    <property type="match status" value="1"/>
</dbReference>
<feature type="transmembrane region" description="Helical" evidence="7">
    <location>
        <begin position="34"/>
        <end position="54"/>
    </location>
</feature>
<feature type="transmembrane region" description="Helical" evidence="7">
    <location>
        <begin position="74"/>
        <end position="103"/>
    </location>
</feature>
<evidence type="ECO:0000256" key="3">
    <source>
        <dbReference type="ARBA" id="ARBA00022692"/>
    </source>
</evidence>
<dbReference type="InterPro" id="IPR010227">
    <property type="entry name" value="NADH_Q_OxRdtase_chainM/4"/>
</dbReference>
<feature type="transmembrane region" description="Helical" evidence="7">
    <location>
        <begin position="6"/>
        <end position="27"/>
    </location>
</feature>
<organism evidence="9 10">
    <name type="scientific">Microlunatus sagamiharensis</name>
    <dbReference type="NCBI Taxonomy" id="546874"/>
    <lineage>
        <taxon>Bacteria</taxon>
        <taxon>Bacillati</taxon>
        <taxon>Actinomycetota</taxon>
        <taxon>Actinomycetes</taxon>
        <taxon>Propionibacteriales</taxon>
        <taxon>Propionibacteriaceae</taxon>
        <taxon>Microlunatus</taxon>
    </lineage>
</organism>
<protein>
    <submittedName>
        <fullName evidence="9">NADH dehydrogenase subunit M</fullName>
    </submittedName>
</protein>
<evidence type="ECO:0000313" key="10">
    <source>
        <dbReference type="Proteomes" id="UP000198825"/>
    </source>
</evidence>
<dbReference type="GO" id="GO:0015990">
    <property type="term" value="P:electron transport coupled proton transport"/>
    <property type="evidence" value="ECO:0007669"/>
    <property type="project" value="TreeGrafter"/>
</dbReference>
<dbReference type="NCBIfam" id="TIGR01972">
    <property type="entry name" value="NDH_I_M"/>
    <property type="match status" value="1"/>
</dbReference>
<feature type="transmembrane region" description="Helical" evidence="7">
    <location>
        <begin position="184"/>
        <end position="205"/>
    </location>
</feature>
<dbReference type="PANTHER" id="PTHR43507:SF1">
    <property type="entry name" value="NADH-UBIQUINONE OXIDOREDUCTASE CHAIN 4"/>
    <property type="match status" value="1"/>
</dbReference>
<dbReference type="GO" id="GO:0003954">
    <property type="term" value="F:NADH dehydrogenase activity"/>
    <property type="evidence" value="ECO:0007669"/>
    <property type="project" value="TreeGrafter"/>
</dbReference>
<feature type="transmembrane region" description="Helical" evidence="7">
    <location>
        <begin position="129"/>
        <end position="146"/>
    </location>
</feature>
<feature type="transmembrane region" description="Helical" evidence="7">
    <location>
        <begin position="231"/>
        <end position="253"/>
    </location>
</feature>
<feature type="transmembrane region" description="Helical" evidence="7">
    <location>
        <begin position="294"/>
        <end position="316"/>
    </location>
</feature>
<feature type="transmembrane region" description="Helical" evidence="7">
    <location>
        <begin position="265"/>
        <end position="288"/>
    </location>
</feature>
<dbReference type="Proteomes" id="UP000198825">
    <property type="component" value="Chromosome I"/>
</dbReference>
<gene>
    <name evidence="9" type="ORF">SAMN04488544_2964</name>
</gene>
<dbReference type="GO" id="GO:0042773">
    <property type="term" value="P:ATP synthesis coupled electron transport"/>
    <property type="evidence" value="ECO:0007669"/>
    <property type="project" value="InterPro"/>
</dbReference>
<feature type="transmembrane region" description="Helical" evidence="7">
    <location>
        <begin position="152"/>
        <end position="172"/>
    </location>
</feature>
<dbReference type="EMBL" id="LT629799">
    <property type="protein sequence ID" value="SDU98236.1"/>
    <property type="molecule type" value="Genomic_DNA"/>
</dbReference>
<evidence type="ECO:0000256" key="2">
    <source>
        <dbReference type="ARBA" id="ARBA00009025"/>
    </source>
</evidence>
<keyword evidence="10" id="KW-1185">Reference proteome</keyword>
<feature type="transmembrane region" description="Helical" evidence="7">
    <location>
        <begin position="430"/>
        <end position="449"/>
    </location>
</feature>
<feature type="transmembrane region" description="Helical" evidence="7">
    <location>
        <begin position="392"/>
        <end position="410"/>
    </location>
</feature>
<evidence type="ECO:0000259" key="8">
    <source>
        <dbReference type="Pfam" id="PF00361"/>
    </source>
</evidence>
<feature type="transmembrane region" description="Helical" evidence="7">
    <location>
        <begin position="354"/>
        <end position="372"/>
    </location>
</feature>
<dbReference type="PRINTS" id="PR01437">
    <property type="entry name" value="NUOXDRDTASE4"/>
</dbReference>